<dbReference type="Proteomes" id="UP000234934">
    <property type="component" value="Genome"/>
</dbReference>
<sequence length="226" mass="26465">MELFKTYLSAFSWMYEQIFHIISEEFPSKYYDNCCIIHEYYMSGTIIYEDLFFDGPHKRIYDDVINAGSAAYYRKFQALCFMVLGHLEPLFKKHGDKLDGLQIRDYSSHLDQGLCYIRHIFRGYLMERMNFEMANQYALKSFDSKMVYGTPSFEFYSKSIMYLQLKHISTISDSLKDGLKSLKSNDLSDDDDESGEILKKLLLDNTDQTASTSCKLKRQISIISIK</sequence>
<dbReference type="KEGG" id="vg:37619123"/>
<accession>A0A0U4B558</accession>
<dbReference type="EMBL" id="KT861485">
    <property type="protein sequence ID" value="ALX00131.1"/>
    <property type="molecule type" value="Genomic_RNA"/>
</dbReference>
<keyword evidence="2" id="KW-1185">Reference proteome</keyword>
<dbReference type="OrthoDB" id="34244at10239"/>
<protein>
    <submittedName>
        <fullName evidence="1">Uncharacterized protein</fullName>
    </submittedName>
</protein>
<dbReference type="GeneID" id="37619123"/>
<evidence type="ECO:0000313" key="2">
    <source>
        <dbReference type="Proteomes" id="UP000234934"/>
    </source>
</evidence>
<organism evidence="1 2">
    <name type="scientific">Actinidia chlorotic ringspot-associated virus</name>
    <dbReference type="NCBI Taxonomy" id="1776763"/>
    <lineage>
        <taxon>Viruses</taxon>
        <taxon>Riboviria</taxon>
        <taxon>Orthornavirae</taxon>
        <taxon>Negarnaviricota</taxon>
        <taxon>Polyploviricotina</taxon>
        <taxon>Bunyaviricetes</taxon>
        <taxon>Elliovirales</taxon>
        <taxon>Fimoviridae</taxon>
        <taxon>Emaravirus</taxon>
        <taxon>Emaravirus actinidiae</taxon>
    </lineage>
</organism>
<proteinExistence type="predicted"/>
<reference evidence="1 2" key="1">
    <citation type="submission" date="2015-09" db="EMBL/GenBank/DDBJ databases">
        <title>Identification and characterization of a novel single-stranded, multipartite, negative-sense RNA virus infecting kiwifruit trees.</title>
        <authorList>
            <person name="Hong N."/>
            <person name="Di Serio F."/>
            <person name="Zheng Y.Z."/>
            <person name="Wang G.P."/>
        </authorList>
    </citation>
    <scope>NUCLEOTIDE SEQUENCE [LARGE SCALE GENOMIC DNA]</scope>
    <source>
        <strain evidence="1">HN-6</strain>
    </source>
</reference>
<evidence type="ECO:0000313" key="1">
    <source>
        <dbReference type="EMBL" id="ALX00131.1"/>
    </source>
</evidence>
<name>A0A0U4B558_9VIRU</name>
<dbReference type="RefSeq" id="YP_009507929.1">
    <property type="nucleotide sequence ID" value="NC_038773.1"/>
</dbReference>